<dbReference type="SUPFAM" id="SSF53822">
    <property type="entry name" value="Periplasmic binding protein-like I"/>
    <property type="match status" value="1"/>
</dbReference>
<dbReference type="InterPro" id="IPR001828">
    <property type="entry name" value="ANF_lig-bd_rcpt"/>
</dbReference>
<dbReference type="GO" id="GO:0016020">
    <property type="term" value="C:membrane"/>
    <property type="evidence" value="ECO:0007669"/>
    <property type="project" value="UniProtKB-SubCell"/>
</dbReference>
<proteinExistence type="predicted"/>
<evidence type="ECO:0000259" key="5">
    <source>
        <dbReference type="Pfam" id="PF01094"/>
    </source>
</evidence>
<dbReference type="InterPro" id="IPR028082">
    <property type="entry name" value="Peripla_BP_I"/>
</dbReference>
<dbReference type="PANTHER" id="PTHR34836">
    <property type="entry name" value="OS06G0188250 PROTEIN"/>
    <property type="match status" value="1"/>
</dbReference>
<gene>
    <name evidence="6" type="ORF">RJ640_011832</name>
</gene>
<dbReference type="Pfam" id="PF01094">
    <property type="entry name" value="ANF_receptor"/>
    <property type="match status" value="1"/>
</dbReference>
<dbReference type="EMBL" id="JAVXUO010003200">
    <property type="protein sequence ID" value="KAK2965637.1"/>
    <property type="molecule type" value="Genomic_DNA"/>
</dbReference>
<dbReference type="InterPro" id="IPR015683">
    <property type="entry name" value="Ionotropic_Glu_rcpt"/>
</dbReference>
<organism evidence="6 7">
    <name type="scientific">Escallonia rubra</name>
    <dbReference type="NCBI Taxonomy" id="112253"/>
    <lineage>
        <taxon>Eukaryota</taxon>
        <taxon>Viridiplantae</taxon>
        <taxon>Streptophyta</taxon>
        <taxon>Embryophyta</taxon>
        <taxon>Tracheophyta</taxon>
        <taxon>Spermatophyta</taxon>
        <taxon>Magnoliopsida</taxon>
        <taxon>eudicotyledons</taxon>
        <taxon>Gunneridae</taxon>
        <taxon>Pentapetalae</taxon>
        <taxon>asterids</taxon>
        <taxon>campanulids</taxon>
        <taxon>Escalloniales</taxon>
        <taxon>Escalloniaceae</taxon>
        <taxon>Escallonia</taxon>
    </lineage>
</organism>
<evidence type="ECO:0000313" key="7">
    <source>
        <dbReference type="Proteomes" id="UP001187471"/>
    </source>
</evidence>
<comment type="subcellular location">
    <subcellularLocation>
        <location evidence="1">Membrane</location>
    </subcellularLocation>
</comment>
<protein>
    <recommendedName>
        <fullName evidence="5">Receptor ligand binding region domain-containing protein</fullName>
    </recommendedName>
</protein>
<comment type="caution">
    <text evidence="6">The sequence shown here is derived from an EMBL/GenBank/DDBJ whole genome shotgun (WGS) entry which is preliminary data.</text>
</comment>
<keyword evidence="7" id="KW-1185">Reference proteome</keyword>
<keyword evidence="3" id="KW-1133">Transmembrane helix</keyword>
<sequence length="112" mass="12613">MRLLRMGSTLWQYLSYGQQDTVGSEISYKSWHSDSLAVSPHFIQMASDDSSQVKDTITIIQGFGWHEVVVLRQDTKYHKQFALSLEDAFTGAKIKIISTISLSESAKDLEIA</sequence>
<accession>A0AA88QCR4</accession>
<keyword evidence="4" id="KW-0472">Membrane</keyword>
<dbReference type="PANTHER" id="PTHR34836:SF1">
    <property type="entry name" value="OS09G0428600 PROTEIN"/>
    <property type="match status" value="1"/>
</dbReference>
<keyword evidence="2" id="KW-0812">Transmembrane</keyword>
<evidence type="ECO:0000256" key="1">
    <source>
        <dbReference type="ARBA" id="ARBA00004370"/>
    </source>
</evidence>
<feature type="domain" description="Receptor ligand binding region" evidence="5">
    <location>
        <begin position="30"/>
        <end position="104"/>
    </location>
</feature>
<dbReference type="Gene3D" id="3.40.50.2300">
    <property type="match status" value="2"/>
</dbReference>
<evidence type="ECO:0000256" key="4">
    <source>
        <dbReference type="ARBA" id="ARBA00023136"/>
    </source>
</evidence>
<evidence type="ECO:0000256" key="2">
    <source>
        <dbReference type="ARBA" id="ARBA00022692"/>
    </source>
</evidence>
<name>A0AA88QCR4_9ASTE</name>
<evidence type="ECO:0000256" key="3">
    <source>
        <dbReference type="ARBA" id="ARBA00022989"/>
    </source>
</evidence>
<dbReference type="AlphaFoldDB" id="A0AA88QCR4"/>
<reference evidence="6" key="1">
    <citation type="submission" date="2022-12" db="EMBL/GenBank/DDBJ databases">
        <title>Draft genome assemblies for two species of Escallonia (Escalloniales).</title>
        <authorList>
            <person name="Chanderbali A."/>
            <person name="Dervinis C."/>
            <person name="Anghel I."/>
            <person name="Soltis D."/>
            <person name="Soltis P."/>
            <person name="Zapata F."/>
        </authorList>
    </citation>
    <scope>NUCLEOTIDE SEQUENCE</scope>
    <source>
        <strain evidence="6">UCBG92.1500</strain>
        <tissue evidence="6">Leaf</tissue>
    </source>
</reference>
<dbReference type="Proteomes" id="UP001187471">
    <property type="component" value="Unassembled WGS sequence"/>
</dbReference>
<evidence type="ECO:0000313" key="6">
    <source>
        <dbReference type="EMBL" id="KAK2965637.1"/>
    </source>
</evidence>